<dbReference type="OrthoDB" id="9800168at2"/>
<sequence length="100" mass="11317">MMQDKLCSTCGISLTCGSEADTCWCMDYIPLEAIAEGKDCMCEACLKNTLEKTETASCKQQGQEDYYIENGFYVFTENYHLKRGSCCKNGCRHCPYGFKK</sequence>
<dbReference type="KEGG" id="chu:CHU_1768"/>
<proteinExistence type="predicted"/>
<dbReference type="InterPro" id="IPR040807">
    <property type="entry name" value="DUF5522"/>
</dbReference>
<protein>
    <recommendedName>
        <fullName evidence="3">Cysteine-rich CWC</fullName>
    </recommendedName>
</protein>
<evidence type="ECO:0000313" key="2">
    <source>
        <dbReference type="Proteomes" id="UP000001822"/>
    </source>
</evidence>
<evidence type="ECO:0008006" key="3">
    <source>
        <dbReference type="Google" id="ProtNLM"/>
    </source>
</evidence>
<dbReference type="Pfam" id="PF17653">
    <property type="entry name" value="DUF5522"/>
    <property type="match status" value="1"/>
</dbReference>
<reference evidence="1 2" key="1">
    <citation type="journal article" date="2007" name="Appl. Environ. Microbiol.">
        <title>Genome sequence of the cellulolytic gliding bacterium Cytophaga hutchinsonii.</title>
        <authorList>
            <person name="Xie G."/>
            <person name="Bruce D.C."/>
            <person name="Challacombe J.F."/>
            <person name="Chertkov O."/>
            <person name="Detter J.C."/>
            <person name="Gilna P."/>
            <person name="Han C.S."/>
            <person name="Lucas S."/>
            <person name="Misra M."/>
            <person name="Myers G.L."/>
            <person name="Richardson P."/>
            <person name="Tapia R."/>
            <person name="Thayer N."/>
            <person name="Thompson L.S."/>
            <person name="Brettin T.S."/>
            <person name="Henrissat B."/>
            <person name="Wilson D.B."/>
            <person name="McBride M.J."/>
        </authorList>
    </citation>
    <scope>NUCLEOTIDE SEQUENCE [LARGE SCALE GENOMIC DNA]</scope>
    <source>
        <strain evidence="2">ATCC 33406 / DSM 1761 / CIP 103989 / NBRC 15051 / NCIMB 9469 / D465</strain>
    </source>
</reference>
<dbReference type="Proteomes" id="UP000001822">
    <property type="component" value="Chromosome"/>
</dbReference>
<organism evidence="1 2">
    <name type="scientific">Cytophaga hutchinsonii (strain ATCC 33406 / DSM 1761 / CIP 103989 / NBRC 15051 / NCIMB 9469 / D465)</name>
    <dbReference type="NCBI Taxonomy" id="269798"/>
    <lineage>
        <taxon>Bacteria</taxon>
        <taxon>Pseudomonadati</taxon>
        <taxon>Bacteroidota</taxon>
        <taxon>Cytophagia</taxon>
        <taxon>Cytophagales</taxon>
        <taxon>Cytophagaceae</taxon>
        <taxon>Cytophaga</taxon>
    </lineage>
</organism>
<dbReference type="RefSeq" id="WP_011585152.1">
    <property type="nucleotide sequence ID" value="NC_008255.1"/>
</dbReference>
<gene>
    <name evidence="1" type="ordered locus">CHU_1768</name>
</gene>
<name>A0A6N4SRL3_CYTH3</name>
<accession>A0A6N4SRL3</accession>
<dbReference type="EMBL" id="CP000383">
    <property type="protein sequence ID" value="ABG59035.1"/>
    <property type="molecule type" value="Genomic_DNA"/>
</dbReference>
<keyword evidence="2" id="KW-1185">Reference proteome</keyword>
<evidence type="ECO:0000313" key="1">
    <source>
        <dbReference type="EMBL" id="ABG59035.1"/>
    </source>
</evidence>
<dbReference type="AlphaFoldDB" id="A0A6N4SRL3"/>